<comment type="caution">
    <text evidence="2">The sequence shown here is derived from an EMBL/GenBank/DDBJ whole genome shotgun (WGS) entry which is preliminary data.</text>
</comment>
<proteinExistence type="predicted"/>
<organism evidence="2 3">
    <name type="scientific">Physocladia obscura</name>
    <dbReference type="NCBI Taxonomy" id="109957"/>
    <lineage>
        <taxon>Eukaryota</taxon>
        <taxon>Fungi</taxon>
        <taxon>Fungi incertae sedis</taxon>
        <taxon>Chytridiomycota</taxon>
        <taxon>Chytridiomycota incertae sedis</taxon>
        <taxon>Chytridiomycetes</taxon>
        <taxon>Chytridiales</taxon>
        <taxon>Chytriomycetaceae</taxon>
        <taxon>Physocladia</taxon>
    </lineage>
</organism>
<keyword evidence="3" id="KW-1185">Reference proteome</keyword>
<name>A0AAD5T9J8_9FUNG</name>
<reference evidence="2" key="1">
    <citation type="submission" date="2020-05" db="EMBL/GenBank/DDBJ databases">
        <title>Phylogenomic resolution of chytrid fungi.</title>
        <authorList>
            <person name="Stajich J.E."/>
            <person name="Amses K."/>
            <person name="Simmons R."/>
            <person name="Seto K."/>
            <person name="Myers J."/>
            <person name="Bonds A."/>
            <person name="Quandt C.A."/>
            <person name="Barry K."/>
            <person name="Liu P."/>
            <person name="Grigoriev I."/>
            <person name="Longcore J.E."/>
            <person name="James T.Y."/>
        </authorList>
    </citation>
    <scope>NUCLEOTIDE SEQUENCE</scope>
    <source>
        <strain evidence="2">JEL0513</strain>
    </source>
</reference>
<protein>
    <submittedName>
        <fullName evidence="2">Uncharacterized protein</fullName>
    </submittedName>
</protein>
<accession>A0AAD5T9J8</accession>
<evidence type="ECO:0000313" key="3">
    <source>
        <dbReference type="Proteomes" id="UP001211907"/>
    </source>
</evidence>
<sequence>MGKESTTIEIRRGFSIRQQNTTEGTEGIPFTCSFDIVVPKECYFDTSDGWNIHNGFKFHVAPWPCIIAKKITLISRNTRLSGSNEGNLCSGFSVRVGDKLWGSHTCMRLFCPLLPPVITSVMDTMPPLHHIAGDALQRDKDYKAGLAEKTRMFGADSREVEAFVAENHPTTGNLVALAIDRQCFEEIPILLEQLESGEIRQDEFDVQFASKTKGSMNFLKSWSEEGRKYRSDAVHASRDKSVTEQQDIRIIVPHVASLQNIKAKLKNLIANFTLSSLNSSNCIYMDTEPIEAGGSGHGHKEDSLLGLQVQENQQN</sequence>
<dbReference type="EMBL" id="JADGJH010000182">
    <property type="protein sequence ID" value="KAJ3134724.1"/>
    <property type="molecule type" value="Genomic_DNA"/>
</dbReference>
<dbReference type="AlphaFoldDB" id="A0AAD5T9J8"/>
<feature type="region of interest" description="Disordered" evidence="1">
    <location>
        <begin position="293"/>
        <end position="315"/>
    </location>
</feature>
<evidence type="ECO:0000313" key="2">
    <source>
        <dbReference type="EMBL" id="KAJ3134724.1"/>
    </source>
</evidence>
<gene>
    <name evidence="2" type="ORF">HK100_003323</name>
</gene>
<dbReference type="Proteomes" id="UP001211907">
    <property type="component" value="Unassembled WGS sequence"/>
</dbReference>
<evidence type="ECO:0000256" key="1">
    <source>
        <dbReference type="SAM" id="MobiDB-lite"/>
    </source>
</evidence>